<dbReference type="InterPro" id="IPR050832">
    <property type="entry name" value="Bact_Acetyltransf"/>
</dbReference>
<evidence type="ECO:0000313" key="4">
    <source>
        <dbReference type="EMBL" id="AGG90922.1"/>
    </source>
</evidence>
<gene>
    <name evidence="4" type="ORF">R2APBS1_3870</name>
</gene>
<feature type="domain" description="N-acetyltransferase" evidence="3">
    <location>
        <begin position="45"/>
        <end position="200"/>
    </location>
</feature>
<evidence type="ECO:0000256" key="1">
    <source>
        <dbReference type="ARBA" id="ARBA00022679"/>
    </source>
</evidence>
<dbReference type="InterPro" id="IPR016181">
    <property type="entry name" value="Acyl_CoA_acyltransferase"/>
</dbReference>
<dbReference type="InterPro" id="IPR000182">
    <property type="entry name" value="GNAT_dom"/>
</dbReference>
<protein>
    <submittedName>
        <fullName evidence="4">Acetyltransferase</fullName>
    </submittedName>
</protein>
<dbReference type="eggNOG" id="COG0456">
    <property type="taxonomic scope" value="Bacteria"/>
</dbReference>
<keyword evidence="2" id="KW-0012">Acyltransferase</keyword>
<dbReference type="Proteomes" id="UP000011859">
    <property type="component" value="Chromosome"/>
</dbReference>
<reference evidence="4 5" key="1">
    <citation type="submission" date="2012-04" db="EMBL/GenBank/DDBJ databases">
        <title>Complete genome of Rhodanobacter sp. 2APBS1.</title>
        <authorList>
            <consortium name="US DOE Joint Genome Institute"/>
            <person name="Huntemann M."/>
            <person name="Wei C.-L."/>
            <person name="Han J."/>
            <person name="Detter J.C."/>
            <person name="Han C."/>
            <person name="Tapia R."/>
            <person name="Munk A.C.C."/>
            <person name="Chen A."/>
            <person name="Krypides N."/>
            <person name="Mavromatis K."/>
            <person name="Markowitz V."/>
            <person name="Szeto E."/>
            <person name="Ivanova N."/>
            <person name="Mikhailova N."/>
            <person name="Ovchinnikova G."/>
            <person name="Pagani I."/>
            <person name="Pati A."/>
            <person name="Goodwin L."/>
            <person name="Peters L."/>
            <person name="Pitluck S."/>
            <person name="Woyke T."/>
            <person name="Prakash O."/>
            <person name="Elkins J."/>
            <person name="Brown S."/>
            <person name="Palumbo A."/>
            <person name="Hemme C."/>
            <person name="Zhou J."/>
            <person name="Watson D."/>
            <person name="Jardine P."/>
            <person name="Kostka J."/>
            <person name="Green S."/>
        </authorList>
    </citation>
    <scope>NUCLEOTIDE SEQUENCE [LARGE SCALE GENOMIC DNA]</scope>
    <source>
        <strain evidence="4 5">2APBS1</strain>
    </source>
</reference>
<dbReference type="Pfam" id="PF00583">
    <property type="entry name" value="Acetyltransf_1"/>
    <property type="match status" value="1"/>
</dbReference>
<dbReference type="GO" id="GO:0016747">
    <property type="term" value="F:acyltransferase activity, transferring groups other than amino-acyl groups"/>
    <property type="evidence" value="ECO:0007669"/>
    <property type="project" value="InterPro"/>
</dbReference>
<evidence type="ECO:0000259" key="3">
    <source>
        <dbReference type="PROSITE" id="PS51186"/>
    </source>
</evidence>
<proteinExistence type="predicted"/>
<dbReference type="PROSITE" id="PS51186">
    <property type="entry name" value="GNAT"/>
    <property type="match status" value="1"/>
</dbReference>
<dbReference type="PANTHER" id="PTHR43877">
    <property type="entry name" value="AMINOALKYLPHOSPHONATE N-ACETYLTRANSFERASE-RELATED-RELATED"/>
    <property type="match status" value="1"/>
</dbReference>
<evidence type="ECO:0000313" key="5">
    <source>
        <dbReference type="Proteomes" id="UP000011859"/>
    </source>
</evidence>
<dbReference type="SUPFAM" id="SSF55729">
    <property type="entry name" value="Acyl-CoA N-acyltransferases (Nat)"/>
    <property type="match status" value="1"/>
</dbReference>
<sequence>MRAERRREPVRGLRPPARPDLTRRHVKMARATMGARRYRSHAVPLQIRAATLADVSDLAAWNAAMAWETEHKRLDPATLERGVRGVFEQPRRGFYLVAEHDGAAVGCLLVTYEWSDWRGGDFWWIQSVYVVPAARRAGAFRALYADVAQRAAAAGAVGLRLYVETENRRAQATYEGLGMQRCHYFMYEALPAAPAAQERTLR</sequence>
<dbReference type="KEGG" id="rhd:R2APBS1_3870"/>
<evidence type="ECO:0000256" key="2">
    <source>
        <dbReference type="ARBA" id="ARBA00023315"/>
    </source>
</evidence>
<keyword evidence="1 4" id="KW-0808">Transferase</keyword>
<organism evidence="4 5">
    <name type="scientific">Rhodanobacter denitrificans</name>
    <dbReference type="NCBI Taxonomy" id="666685"/>
    <lineage>
        <taxon>Bacteria</taxon>
        <taxon>Pseudomonadati</taxon>
        <taxon>Pseudomonadota</taxon>
        <taxon>Gammaproteobacteria</taxon>
        <taxon>Lysobacterales</taxon>
        <taxon>Rhodanobacteraceae</taxon>
        <taxon>Rhodanobacter</taxon>
    </lineage>
</organism>
<name>M4NLI1_9GAMM</name>
<dbReference type="PANTHER" id="PTHR43877:SF1">
    <property type="entry name" value="ACETYLTRANSFERASE"/>
    <property type="match status" value="1"/>
</dbReference>
<dbReference type="EMBL" id="CP003470">
    <property type="protein sequence ID" value="AGG90922.1"/>
    <property type="molecule type" value="Genomic_DNA"/>
</dbReference>
<keyword evidence="5" id="KW-1185">Reference proteome</keyword>
<accession>M4NLI1</accession>
<dbReference type="AlphaFoldDB" id="M4NLI1"/>
<dbReference type="HOGENOM" id="CLU_119435_0_0_6"/>
<dbReference type="Gene3D" id="3.40.630.30">
    <property type="match status" value="1"/>
</dbReference>